<name>A0A6G1IM06_9PLEO</name>
<evidence type="ECO:0000313" key="2">
    <source>
        <dbReference type="Proteomes" id="UP000799291"/>
    </source>
</evidence>
<accession>A0A6G1IM06</accession>
<dbReference type="Proteomes" id="UP000799291">
    <property type="component" value="Unassembled WGS sequence"/>
</dbReference>
<dbReference type="AlphaFoldDB" id="A0A6G1IM06"/>
<evidence type="ECO:0000313" key="1">
    <source>
        <dbReference type="EMBL" id="KAF2678909.1"/>
    </source>
</evidence>
<protein>
    <submittedName>
        <fullName evidence="1">Uncharacterized protein</fullName>
    </submittedName>
</protein>
<reference evidence="1" key="1">
    <citation type="journal article" date="2020" name="Stud. Mycol.">
        <title>101 Dothideomycetes genomes: a test case for predicting lifestyles and emergence of pathogens.</title>
        <authorList>
            <person name="Haridas S."/>
            <person name="Albert R."/>
            <person name="Binder M."/>
            <person name="Bloem J."/>
            <person name="Labutti K."/>
            <person name="Salamov A."/>
            <person name="Andreopoulos B."/>
            <person name="Baker S."/>
            <person name="Barry K."/>
            <person name="Bills G."/>
            <person name="Bluhm B."/>
            <person name="Cannon C."/>
            <person name="Castanera R."/>
            <person name="Culley D."/>
            <person name="Daum C."/>
            <person name="Ezra D."/>
            <person name="Gonzalez J."/>
            <person name="Henrissat B."/>
            <person name="Kuo A."/>
            <person name="Liang C."/>
            <person name="Lipzen A."/>
            <person name="Lutzoni F."/>
            <person name="Magnuson J."/>
            <person name="Mondo S."/>
            <person name="Nolan M."/>
            <person name="Ohm R."/>
            <person name="Pangilinan J."/>
            <person name="Park H.-J."/>
            <person name="Ramirez L."/>
            <person name="Alfaro M."/>
            <person name="Sun H."/>
            <person name="Tritt A."/>
            <person name="Yoshinaga Y."/>
            <person name="Zwiers L.-H."/>
            <person name="Turgeon B."/>
            <person name="Goodwin S."/>
            <person name="Spatafora J."/>
            <person name="Crous P."/>
            <person name="Grigoriev I."/>
        </authorList>
    </citation>
    <scope>NUCLEOTIDE SEQUENCE</scope>
    <source>
        <strain evidence="1">CBS 122367</strain>
    </source>
</reference>
<sequence length="265" mass="30521">MFRRLANPQALLRHTSCMRRQRHNAVAELFTVDAQNHKTWLHVAVEVADGNQAIYLNKEDSKIFVNGNPETLQHDNMSFTIQSLIYRHDTLTTTPLCFAPSILSHLRNRMTRGDLSSGRVPHTAYLFELPIHLSIPRTMFRNALRPRPMMFTKPLVGSRQMFSSTARLARDDGLHYIWKDQFHKVIVEVPEFKSAEDAVLSVARIRMQEPDDEKKLNHFRFSAMVFWEIASIEPGSPCLIALARKAKGIRFESRRPIRQVGAGLY</sequence>
<dbReference type="EMBL" id="MU005608">
    <property type="protein sequence ID" value="KAF2678909.1"/>
    <property type="molecule type" value="Genomic_DNA"/>
</dbReference>
<keyword evidence="2" id="KW-1185">Reference proteome</keyword>
<proteinExistence type="predicted"/>
<organism evidence="1 2">
    <name type="scientific">Lentithecium fluviatile CBS 122367</name>
    <dbReference type="NCBI Taxonomy" id="1168545"/>
    <lineage>
        <taxon>Eukaryota</taxon>
        <taxon>Fungi</taxon>
        <taxon>Dikarya</taxon>
        <taxon>Ascomycota</taxon>
        <taxon>Pezizomycotina</taxon>
        <taxon>Dothideomycetes</taxon>
        <taxon>Pleosporomycetidae</taxon>
        <taxon>Pleosporales</taxon>
        <taxon>Massarineae</taxon>
        <taxon>Lentitheciaceae</taxon>
        <taxon>Lentithecium</taxon>
    </lineage>
</organism>
<gene>
    <name evidence="1" type="ORF">K458DRAFT_408599</name>
</gene>